<accession>R0MCP1</accession>
<proteinExistence type="predicted"/>
<name>R0MCP1_NOSB1</name>
<keyword evidence="1" id="KW-0472">Membrane</keyword>
<gene>
    <name evidence="2" type="ORF">NBO_805g0001</name>
</gene>
<organism evidence="2 3">
    <name type="scientific">Nosema bombycis (strain CQ1 / CVCC 102059)</name>
    <name type="common">Microsporidian parasite</name>
    <name type="synonym">Pebrine of silkworm</name>
    <dbReference type="NCBI Taxonomy" id="578461"/>
    <lineage>
        <taxon>Eukaryota</taxon>
        <taxon>Fungi</taxon>
        <taxon>Fungi incertae sedis</taxon>
        <taxon>Microsporidia</taxon>
        <taxon>Nosematidae</taxon>
        <taxon>Nosema</taxon>
    </lineage>
</organism>
<protein>
    <submittedName>
        <fullName evidence="2">Uncharacterized protein</fullName>
    </submittedName>
</protein>
<keyword evidence="3" id="KW-1185">Reference proteome</keyword>
<keyword evidence="1" id="KW-0812">Transmembrane</keyword>
<evidence type="ECO:0000313" key="2">
    <source>
        <dbReference type="EMBL" id="EOB11805.1"/>
    </source>
</evidence>
<sequence>MKIVSNFKNDKYSYDEDYTTVEQYVEGVKHKKHKKIRNEKKNIPNYIDGQSICSESTMKVNECSKENKANSNFLSEEDFLSVENNMDWEDVAFDMNLNEVNEPDIDFSDEISENAKKLKISWFKLKNKKQDASSQLVSYLQDESYYFEETHNEHLESGLPKEKEISMNPNEDTTTSNFTQRFSNISNLSSEKPLKNVYNTLLCYFLICMFVLIWVYVVSLICKVIQNRFKSAERRRQYSLFIQQNKR</sequence>
<dbReference type="VEuPathDB" id="MicrosporidiaDB:NBO_805g0001"/>
<dbReference type="EMBL" id="KB909712">
    <property type="protein sequence ID" value="EOB11805.1"/>
    <property type="molecule type" value="Genomic_DNA"/>
</dbReference>
<dbReference type="HOGENOM" id="CLU_1124842_0_0_1"/>
<evidence type="ECO:0000313" key="3">
    <source>
        <dbReference type="Proteomes" id="UP000016927"/>
    </source>
</evidence>
<keyword evidence="1" id="KW-1133">Transmembrane helix</keyword>
<dbReference type="Proteomes" id="UP000016927">
    <property type="component" value="Unassembled WGS sequence"/>
</dbReference>
<reference evidence="2 3" key="1">
    <citation type="journal article" date="2013" name="BMC Genomics">
        <title>Comparative genomics of parasitic silkworm microsporidia reveal an association between genome expansion and host adaptation.</title>
        <authorList>
            <person name="Pan G."/>
            <person name="Xu J."/>
            <person name="Li T."/>
            <person name="Xia Q."/>
            <person name="Liu S.L."/>
            <person name="Zhang G."/>
            <person name="Li S."/>
            <person name="Li C."/>
            <person name="Liu H."/>
            <person name="Yang L."/>
            <person name="Liu T."/>
            <person name="Zhang X."/>
            <person name="Wu Z."/>
            <person name="Fan W."/>
            <person name="Dang X."/>
            <person name="Xiang H."/>
            <person name="Tao M."/>
            <person name="Li Y."/>
            <person name="Hu J."/>
            <person name="Li Z."/>
            <person name="Lin L."/>
            <person name="Luo J."/>
            <person name="Geng L."/>
            <person name="Wang L."/>
            <person name="Long M."/>
            <person name="Wan Y."/>
            <person name="He N."/>
            <person name="Zhang Z."/>
            <person name="Lu C."/>
            <person name="Keeling P.J."/>
            <person name="Wang J."/>
            <person name="Xiang Z."/>
            <person name="Zhou Z."/>
        </authorList>
    </citation>
    <scope>NUCLEOTIDE SEQUENCE [LARGE SCALE GENOMIC DNA]</scope>
    <source>
        <strain evidence="3">CQ1 / CVCC 102059</strain>
    </source>
</reference>
<evidence type="ECO:0000256" key="1">
    <source>
        <dbReference type="SAM" id="Phobius"/>
    </source>
</evidence>
<dbReference type="AlphaFoldDB" id="R0MCP1"/>
<feature type="transmembrane region" description="Helical" evidence="1">
    <location>
        <begin position="204"/>
        <end position="225"/>
    </location>
</feature>